<feature type="region of interest" description="Disordered" evidence="1">
    <location>
        <begin position="186"/>
        <end position="207"/>
    </location>
</feature>
<name>A0A9X1WVQ6_9GAMM</name>
<evidence type="ECO:0000313" key="4">
    <source>
        <dbReference type="Proteomes" id="UP001139701"/>
    </source>
</evidence>
<dbReference type="PANTHER" id="PTHR30373:SF8">
    <property type="entry name" value="BLL7265 PROTEIN"/>
    <property type="match status" value="1"/>
</dbReference>
<dbReference type="EMBL" id="JAKUML010000005">
    <property type="protein sequence ID" value="MCJ8146099.1"/>
    <property type="molecule type" value="Genomic_DNA"/>
</dbReference>
<organism evidence="3 4">
    <name type="scientific">Acinetobacter sedimenti</name>
    <dbReference type="NCBI Taxonomy" id="2919922"/>
    <lineage>
        <taxon>Bacteria</taxon>
        <taxon>Pseudomonadati</taxon>
        <taxon>Pseudomonadota</taxon>
        <taxon>Gammaproteobacteria</taxon>
        <taxon>Moraxellales</taxon>
        <taxon>Moraxellaceae</taxon>
        <taxon>Acinetobacter</taxon>
    </lineage>
</organism>
<gene>
    <name evidence="3" type="ORF">MKI79_04095</name>
</gene>
<proteinExistence type="predicted"/>
<dbReference type="Proteomes" id="UP001139701">
    <property type="component" value="Unassembled WGS sequence"/>
</dbReference>
<feature type="compositionally biased region" description="Basic and acidic residues" evidence="1">
    <location>
        <begin position="186"/>
        <end position="199"/>
    </location>
</feature>
<feature type="domain" description="TPM" evidence="2">
    <location>
        <begin position="53"/>
        <end position="175"/>
    </location>
</feature>
<comment type="caution">
    <text evidence="3">The sequence shown here is derived from an EMBL/GenBank/DDBJ whole genome shotgun (WGS) entry which is preliminary data.</text>
</comment>
<sequence>MVKQTTQNNTIVDSTIKHVDDETIFTTRHSQSQAQPSLKRWLKHVFYFKSSKSVINPIQAQQIADSIRDAEHGHRGEIQVIVEGSLSSDVAFQYNCQQRAEQLFAEHRVWDTEYNSGVLIYLNLCDHDVEIVADRGIHQAVTDEYWQTICQSMLPFFKKHQFADGICHAVEQLGETLHQFYIQHESKDSEQKVDPKGNELSDMPKLL</sequence>
<protein>
    <submittedName>
        <fullName evidence="3">TPM domain-containing protein</fullName>
    </submittedName>
</protein>
<evidence type="ECO:0000259" key="2">
    <source>
        <dbReference type="Pfam" id="PF04536"/>
    </source>
</evidence>
<dbReference type="InterPro" id="IPR007621">
    <property type="entry name" value="TPM_dom"/>
</dbReference>
<dbReference type="RefSeq" id="WP_241570796.1">
    <property type="nucleotide sequence ID" value="NZ_JAKUML010000005.1"/>
</dbReference>
<reference evidence="3" key="1">
    <citation type="submission" date="2022-02" db="EMBL/GenBank/DDBJ databases">
        <title>Acinetobacter A3.8 sp. nov., isolated from Sediment (Zhairuo Island).</title>
        <authorList>
            <person name="Zheng K."/>
        </authorList>
    </citation>
    <scope>NUCLEOTIDE SEQUENCE</scope>
    <source>
        <strain evidence="3">A3.8</strain>
    </source>
</reference>
<accession>A0A9X1WVQ6</accession>
<evidence type="ECO:0000256" key="1">
    <source>
        <dbReference type="SAM" id="MobiDB-lite"/>
    </source>
</evidence>
<dbReference type="Gene3D" id="3.10.310.50">
    <property type="match status" value="1"/>
</dbReference>
<keyword evidence="4" id="KW-1185">Reference proteome</keyword>
<dbReference type="Pfam" id="PF04536">
    <property type="entry name" value="TPM_phosphatase"/>
    <property type="match status" value="1"/>
</dbReference>
<evidence type="ECO:0000313" key="3">
    <source>
        <dbReference type="EMBL" id="MCJ8146099.1"/>
    </source>
</evidence>
<dbReference type="AlphaFoldDB" id="A0A9X1WVQ6"/>
<dbReference type="PANTHER" id="PTHR30373">
    <property type="entry name" value="UPF0603 PROTEIN YGCG"/>
    <property type="match status" value="1"/>
</dbReference>